<dbReference type="EMBL" id="JAZAVK010000026">
    <property type="protein sequence ID" value="KAK7429727.1"/>
    <property type="molecule type" value="Genomic_DNA"/>
</dbReference>
<evidence type="ECO:0000313" key="3">
    <source>
        <dbReference type="Proteomes" id="UP001498421"/>
    </source>
</evidence>
<evidence type="ECO:0000313" key="2">
    <source>
        <dbReference type="EMBL" id="KAK7429727.1"/>
    </source>
</evidence>
<proteinExistence type="predicted"/>
<reference evidence="2 3" key="1">
    <citation type="journal article" date="2025" name="Microbiol. Resour. Announc.">
        <title>Draft genome sequences for Neonectria magnoliae and Neonectria punicea, canker pathogens of Liriodendron tulipifera and Acer saccharum in West Virginia.</title>
        <authorList>
            <person name="Petronek H.M."/>
            <person name="Kasson M.T."/>
            <person name="Metheny A.M."/>
            <person name="Stauder C.M."/>
            <person name="Lovett B."/>
            <person name="Lynch S.C."/>
            <person name="Garnas J.R."/>
            <person name="Kasson L.R."/>
            <person name="Stajich J.E."/>
        </authorList>
    </citation>
    <scope>NUCLEOTIDE SEQUENCE [LARGE SCALE GENOMIC DNA]</scope>
    <source>
        <strain evidence="2 3">NRRL 64651</strain>
    </source>
</reference>
<gene>
    <name evidence="2" type="ORF">QQZ08_003753</name>
</gene>
<accession>A0ABR1I9Y7</accession>
<sequence length="217" mass="24373">MSSSKPFSRRKEAVSVDRYKSRWQRYLYYCARIWPLGRDGAKTEHGIRFTDEQWDALREAIHRLDALIAAKAINGGGCGVDEGEDEDGRGNNPDQDALDDAVFQFCISSLKQKLHSAQYNSDSNEDDDSDSGNGNGDGLEEREAVSFEAIARFQEGHRQWLADGSYTPFSAIIQWMTYGRGSRNQEGGLARLAWESDGKTLSYQGDRIQVADFQRTA</sequence>
<feature type="region of interest" description="Disordered" evidence="1">
    <location>
        <begin position="117"/>
        <end position="139"/>
    </location>
</feature>
<dbReference type="Proteomes" id="UP001498421">
    <property type="component" value="Unassembled WGS sequence"/>
</dbReference>
<organism evidence="2 3">
    <name type="scientific">Neonectria magnoliae</name>
    <dbReference type="NCBI Taxonomy" id="2732573"/>
    <lineage>
        <taxon>Eukaryota</taxon>
        <taxon>Fungi</taxon>
        <taxon>Dikarya</taxon>
        <taxon>Ascomycota</taxon>
        <taxon>Pezizomycotina</taxon>
        <taxon>Sordariomycetes</taxon>
        <taxon>Hypocreomycetidae</taxon>
        <taxon>Hypocreales</taxon>
        <taxon>Nectriaceae</taxon>
        <taxon>Neonectria</taxon>
    </lineage>
</organism>
<protein>
    <submittedName>
        <fullName evidence="2">Uncharacterized protein</fullName>
    </submittedName>
</protein>
<name>A0ABR1I9Y7_9HYPO</name>
<keyword evidence="3" id="KW-1185">Reference proteome</keyword>
<evidence type="ECO:0000256" key="1">
    <source>
        <dbReference type="SAM" id="MobiDB-lite"/>
    </source>
</evidence>
<comment type="caution">
    <text evidence="2">The sequence shown here is derived from an EMBL/GenBank/DDBJ whole genome shotgun (WGS) entry which is preliminary data.</text>
</comment>